<comment type="similarity">
    <text evidence="1">Belongs to the CoA-transferase III family.</text>
</comment>
<protein>
    <recommendedName>
        <fullName evidence="4">Alpha-methylacyl-CoA racemase</fullName>
    </recommendedName>
</protein>
<dbReference type="InterPro" id="IPR044855">
    <property type="entry name" value="CoA-Trfase_III_dom3_sf"/>
</dbReference>
<evidence type="ECO:0000313" key="2">
    <source>
        <dbReference type="EMBL" id="RCI01763.1"/>
    </source>
</evidence>
<dbReference type="GO" id="GO:0008206">
    <property type="term" value="P:bile acid metabolic process"/>
    <property type="evidence" value="ECO:0007669"/>
    <property type="project" value="TreeGrafter"/>
</dbReference>
<dbReference type="GO" id="GO:0005739">
    <property type="term" value="C:mitochondrion"/>
    <property type="evidence" value="ECO:0007669"/>
    <property type="project" value="TreeGrafter"/>
</dbReference>
<dbReference type="Gene3D" id="3.40.50.10540">
    <property type="entry name" value="Crotonobetainyl-coa:carnitine coa-transferase, domain 1"/>
    <property type="match status" value="2"/>
</dbReference>
<name>A0A367KHQ6_RHIST</name>
<gene>
    <name evidence="2" type="ORF">CU098_007397</name>
</gene>
<dbReference type="GO" id="GO:0008111">
    <property type="term" value="F:alpha-methylacyl-CoA racemase activity"/>
    <property type="evidence" value="ECO:0007669"/>
    <property type="project" value="TreeGrafter"/>
</dbReference>
<dbReference type="Proteomes" id="UP000253551">
    <property type="component" value="Unassembled WGS sequence"/>
</dbReference>
<dbReference type="Pfam" id="PF02515">
    <property type="entry name" value="CoA_transf_3"/>
    <property type="match status" value="2"/>
</dbReference>
<comment type="caution">
    <text evidence="2">The sequence shown here is derived from an EMBL/GenBank/DDBJ whole genome shotgun (WGS) entry which is preliminary data.</text>
</comment>
<dbReference type="PANTHER" id="PTHR48228:SF5">
    <property type="entry name" value="ALPHA-METHYLACYL-COA RACEMASE"/>
    <property type="match status" value="1"/>
</dbReference>
<dbReference type="PANTHER" id="PTHR48228">
    <property type="entry name" value="SUCCINYL-COA--D-CITRAMALATE COA-TRANSFERASE"/>
    <property type="match status" value="1"/>
</dbReference>
<dbReference type="InterPro" id="IPR023606">
    <property type="entry name" value="CoA-Trfase_III_dom_1_sf"/>
</dbReference>
<dbReference type="STRING" id="4846.A0A367KHQ6"/>
<dbReference type="EMBL" id="PJQM01001674">
    <property type="protein sequence ID" value="RCI01763.1"/>
    <property type="molecule type" value="Genomic_DNA"/>
</dbReference>
<organism evidence="2 3">
    <name type="scientific">Rhizopus stolonifer</name>
    <name type="common">Rhizopus nigricans</name>
    <dbReference type="NCBI Taxonomy" id="4846"/>
    <lineage>
        <taxon>Eukaryota</taxon>
        <taxon>Fungi</taxon>
        <taxon>Fungi incertae sedis</taxon>
        <taxon>Mucoromycota</taxon>
        <taxon>Mucoromycotina</taxon>
        <taxon>Mucoromycetes</taxon>
        <taxon>Mucorales</taxon>
        <taxon>Mucorineae</taxon>
        <taxon>Rhizopodaceae</taxon>
        <taxon>Rhizopus</taxon>
    </lineage>
</organism>
<dbReference type="OrthoDB" id="16747at2759"/>
<dbReference type="InterPro" id="IPR003673">
    <property type="entry name" value="CoA-Trfase_fam_III"/>
</dbReference>
<dbReference type="Gene3D" id="3.30.1540.10">
    <property type="entry name" value="formyl-coa transferase, domain 3"/>
    <property type="match status" value="1"/>
</dbReference>
<dbReference type="AlphaFoldDB" id="A0A367KHQ6"/>
<accession>A0A367KHQ6</accession>
<dbReference type="InterPro" id="IPR050509">
    <property type="entry name" value="CoA-transferase_III"/>
</dbReference>
<sequence>MQPLKDIIVLEMAGLAPAPFAGMILTDFGAKVIRVDKITSINTDVLSRNKRSVALNLKDPKAKQVFLKLCEKSDVLLDPFRPGVMESLGLGPQVVSKVNPKLIYARLTGYGQSGSTSAGHDINYLAMSADFAGGALVCVVGILTALLERVHSGKGQIVDTNLTLGTAYLATFPFLMKKYGLSWETERGTNLLDGGAHFYETYKTKDSLYMAVGALEPKFYACLLDKLSLDKQEYMPKQYDKEDWPLMKQKFRNIFLQRTQDEWAAIFVGSDACVTPVLSFQDNAPQPAPILSRTPAQLVQSPTFLQPGKHSIEVLKEFGISSNEIQLLLSTQALKNNASL</sequence>
<evidence type="ECO:0000256" key="1">
    <source>
        <dbReference type="ARBA" id="ARBA00008383"/>
    </source>
</evidence>
<proteinExistence type="inferred from homology"/>
<reference evidence="2 3" key="1">
    <citation type="journal article" date="2018" name="G3 (Bethesda)">
        <title>Phylogenetic and Phylogenomic Definition of Rhizopus Species.</title>
        <authorList>
            <person name="Gryganskyi A.P."/>
            <person name="Golan J."/>
            <person name="Dolatabadi S."/>
            <person name="Mondo S."/>
            <person name="Robb S."/>
            <person name="Idnurm A."/>
            <person name="Muszewska A."/>
            <person name="Steczkiewicz K."/>
            <person name="Masonjones S."/>
            <person name="Liao H.L."/>
            <person name="Gajdeczka M.T."/>
            <person name="Anike F."/>
            <person name="Vuek A."/>
            <person name="Anishchenko I.M."/>
            <person name="Voigt K."/>
            <person name="de Hoog G.S."/>
            <person name="Smith M.E."/>
            <person name="Heitman J."/>
            <person name="Vilgalys R."/>
            <person name="Stajich J.E."/>
        </authorList>
    </citation>
    <scope>NUCLEOTIDE SEQUENCE [LARGE SCALE GENOMIC DNA]</scope>
    <source>
        <strain evidence="2 3">LSU 92-RS-03</strain>
    </source>
</reference>
<evidence type="ECO:0008006" key="4">
    <source>
        <dbReference type="Google" id="ProtNLM"/>
    </source>
</evidence>
<keyword evidence="3" id="KW-1185">Reference proteome</keyword>
<evidence type="ECO:0000313" key="3">
    <source>
        <dbReference type="Proteomes" id="UP000253551"/>
    </source>
</evidence>
<dbReference type="SUPFAM" id="SSF89796">
    <property type="entry name" value="CoA-transferase family III (CaiB/BaiF)"/>
    <property type="match status" value="1"/>
</dbReference>